<dbReference type="Proteomes" id="UP000469724">
    <property type="component" value="Unassembled WGS sequence"/>
</dbReference>
<sequence>MGDGTPQSCTSQAVVEAVAQGGVMVFDCGPAPVTIVLSQTAKIFNDTGPRIVIDGGGKVTLSGGGVRRILYMNTCDQAQVWTTPHCDDQDHPRLTVQNLTFVDGDATGEEDGGGAIFARGGRLKIVNCRFFRNACAATGPDVGGAAVRAFDQSQDLPLYVTGSTFGGRAGYGNTGSNGGGISSIGVSWTVRNSLFTHNRAVGYGANPARPGTPGGGSGGAIYNDGNTFTLDLCGTRIEDNAAREGGGAIFFVSNDLTGTLRIEDSVLRKNPSEGFETAGYPGIFYLGSGPPVVVNSVIE</sequence>
<evidence type="ECO:0000313" key="2">
    <source>
        <dbReference type="Proteomes" id="UP000469724"/>
    </source>
</evidence>
<proteinExistence type="predicted"/>
<dbReference type="PANTHER" id="PTHR11319:SF35">
    <property type="entry name" value="OUTER MEMBRANE PROTEIN PMPC-RELATED"/>
    <property type="match status" value="1"/>
</dbReference>
<evidence type="ECO:0000313" key="1">
    <source>
        <dbReference type="EMBL" id="NDY56286.1"/>
    </source>
</evidence>
<evidence type="ECO:0008006" key="3">
    <source>
        <dbReference type="Google" id="ProtNLM"/>
    </source>
</evidence>
<dbReference type="SUPFAM" id="SSF51126">
    <property type="entry name" value="Pectin lyase-like"/>
    <property type="match status" value="1"/>
</dbReference>
<dbReference type="EMBL" id="JAAGRQ010000017">
    <property type="protein sequence ID" value="NDY56286.1"/>
    <property type="molecule type" value="Genomic_DNA"/>
</dbReference>
<accession>A0A7K3NJA6</accession>
<reference evidence="1 2" key="1">
    <citation type="submission" date="2020-02" db="EMBL/GenBank/DDBJ databases">
        <title>Comparative genomics of sulfur disproportionating microorganisms.</title>
        <authorList>
            <person name="Ward L.M."/>
            <person name="Bertran E."/>
            <person name="Johnston D.T."/>
        </authorList>
    </citation>
    <scope>NUCLEOTIDE SEQUENCE [LARGE SCALE GENOMIC DNA]</scope>
    <source>
        <strain evidence="1 2">DSM 3696</strain>
    </source>
</reference>
<keyword evidence="2" id="KW-1185">Reference proteome</keyword>
<dbReference type="PANTHER" id="PTHR11319">
    <property type="entry name" value="G PROTEIN-COUPLED RECEPTOR-RELATED"/>
    <property type="match status" value="1"/>
</dbReference>
<dbReference type="InterPro" id="IPR011050">
    <property type="entry name" value="Pectin_lyase_fold/virulence"/>
</dbReference>
<name>A0A7K3NJA6_9BACT</name>
<comment type="caution">
    <text evidence="1">The sequence shown here is derived from an EMBL/GenBank/DDBJ whole genome shotgun (WGS) entry which is preliminary data.</text>
</comment>
<gene>
    <name evidence="1" type="ORF">G3N56_05945</name>
</gene>
<protein>
    <recommendedName>
        <fullName evidence="3">Right-handed parallel beta-helix repeat-containing protein</fullName>
    </recommendedName>
</protein>
<organism evidence="1 2">
    <name type="scientific">Desulfolutivibrio sulfodismutans</name>
    <dbReference type="NCBI Taxonomy" id="63561"/>
    <lineage>
        <taxon>Bacteria</taxon>
        <taxon>Pseudomonadati</taxon>
        <taxon>Thermodesulfobacteriota</taxon>
        <taxon>Desulfovibrionia</taxon>
        <taxon>Desulfovibrionales</taxon>
        <taxon>Desulfovibrionaceae</taxon>
        <taxon>Desulfolutivibrio</taxon>
    </lineage>
</organism>
<dbReference type="AlphaFoldDB" id="A0A7K3NJA6"/>